<evidence type="ECO:0000313" key="3">
    <source>
        <dbReference type="EMBL" id="KAG0659988.1"/>
    </source>
</evidence>
<dbReference type="Pfam" id="PF00856">
    <property type="entry name" value="SET"/>
    <property type="match status" value="1"/>
</dbReference>
<dbReference type="PANTHER" id="PTHR47643:SF2">
    <property type="entry name" value="TPR DOMAIN PROTEIN (AFU_ORTHOLOGUE AFUA_5G12710)"/>
    <property type="match status" value="1"/>
</dbReference>
<evidence type="ECO:0000256" key="1">
    <source>
        <dbReference type="SAM" id="MobiDB-lite"/>
    </source>
</evidence>
<dbReference type="OrthoDB" id="5945798at2759"/>
<gene>
    <name evidence="3" type="ORF">C6P46_004789</name>
</gene>
<comment type="caution">
    <text evidence="3">The sequence shown here is derived from an EMBL/GenBank/DDBJ whole genome shotgun (WGS) entry which is preliminary data.</text>
</comment>
<feature type="region of interest" description="Disordered" evidence="1">
    <location>
        <begin position="154"/>
        <end position="174"/>
    </location>
</feature>
<dbReference type="Gene3D" id="2.170.270.10">
    <property type="entry name" value="SET domain"/>
    <property type="match status" value="1"/>
</dbReference>
<feature type="region of interest" description="Disordered" evidence="1">
    <location>
        <begin position="349"/>
        <end position="387"/>
    </location>
</feature>
<protein>
    <recommendedName>
        <fullName evidence="2">SET domain-containing protein</fullName>
    </recommendedName>
</protein>
<dbReference type="PANTHER" id="PTHR47643">
    <property type="entry name" value="TPR DOMAIN PROTEIN (AFU_ORTHOLOGUE AFUA_5G12710)"/>
    <property type="match status" value="1"/>
</dbReference>
<dbReference type="InterPro" id="IPR001214">
    <property type="entry name" value="SET_dom"/>
</dbReference>
<dbReference type="EMBL" id="PUHQ01000048">
    <property type="protein sequence ID" value="KAG0659988.1"/>
    <property type="molecule type" value="Genomic_DNA"/>
</dbReference>
<dbReference type="Gene3D" id="1.25.40.10">
    <property type="entry name" value="Tetratricopeptide repeat domain"/>
    <property type="match status" value="1"/>
</dbReference>
<dbReference type="Proteomes" id="UP000777482">
    <property type="component" value="Unassembled WGS sequence"/>
</dbReference>
<dbReference type="InterPro" id="IPR011990">
    <property type="entry name" value="TPR-like_helical_dom_sf"/>
</dbReference>
<feature type="compositionally biased region" description="Low complexity" evidence="1">
    <location>
        <begin position="159"/>
        <end position="173"/>
    </location>
</feature>
<dbReference type="InterPro" id="IPR046341">
    <property type="entry name" value="SET_dom_sf"/>
</dbReference>
<accession>A0A9P6W1Q8</accession>
<dbReference type="CDD" id="cd20071">
    <property type="entry name" value="SET_SMYD"/>
    <property type="match status" value="1"/>
</dbReference>
<organism evidence="3 4">
    <name type="scientific">Rhodotorula mucilaginosa</name>
    <name type="common">Yeast</name>
    <name type="synonym">Rhodotorula rubra</name>
    <dbReference type="NCBI Taxonomy" id="5537"/>
    <lineage>
        <taxon>Eukaryota</taxon>
        <taxon>Fungi</taxon>
        <taxon>Dikarya</taxon>
        <taxon>Basidiomycota</taxon>
        <taxon>Pucciniomycotina</taxon>
        <taxon>Microbotryomycetes</taxon>
        <taxon>Sporidiobolales</taxon>
        <taxon>Sporidiobolaceae</taxon>
        <taxon>Rhodotorula</taxon>
    </lineage>
</organism>
<feature type="domain" description="SET" evidence="2">
    <location>
        <begin position="398"/>
        <end position="632"/>
    </location>
</feature>
<proteinExistence type="predicted"/>
<feature type="region of interest" description="Disordered" evidence="1">
    <location>
        <begin position="551"/>
        <end position="580"/>
    </location>
</feature>
<sequence length="838" mass="91189">MTGTRSRAPLLCLIQLRLGSPPNSTAPTASPAMLTSNAASETWTTQSNGGSPSVAAAGKLLPVRIISQPLRTVSVQFVVEDARGNPVPVQLFHVPTTSIPQDQLQDWFPVGAIFGIKEPLFRSLQDGSYYIRIETPVDIIRLYPHSPLLTNVRFPSPPGTETSPNTSTGTSTPHWLDSVAGSSPARLKEAGDKAFATGRLVRAKEAYQLALDALQGGDTAVTSTPPTADDDQLHLRVKVHANLAQTLLRLELPELAHRAAQAGLLVLLESSWSPHITSIAPLRIKLLYRRALGLYRVGQYDLAMQACEEAIRRCIAAAAADHADKNLNSSFSEGEATALLERIKQRQLEAEQGPSAETLRSLWESSVERQRASSPSSSPSFPAAAEMDLPPADWIDSSSISISPHIPGKQGHGLVALRPIKRGQLLMCCKPLASAGGGGPREGQRRYRYTVGVNLWTRSEDPWAVREVVSQVLWQAALEGEGEGEGGSGSLAGRKRTREAIAPLWAGTQLGRCRDPNRDRLPEDDVDIVSPSKVEGAVTFNGFHLEDVTASSSSSAPVHKSSVSPSAGRTNPDDDSDKDELFHAPTALYPEYPSALNHSCLSNCTYTFLSSVFLLRARVDIAPGEELVDSYVDAADRLEVRAAKLAAHGFECACPLCVEERQAGAKVRRRRVELVRRAEEEELEEPRRRRGLDKLGQIISELEQTYPATAHIRPALYTPLRLLSEALAAGATPFNPQSDPILNELRALQSLGARFSTSTTTGSSEGFQELVEPPRVRDMDGVMSALWIAKEWRRRGEPGKCRHWISLARSIEAGQAGEALFDLRYGDWARKHGLDLKL</sequence>
<evidence type="ECO:0000259" key="2">
    <source>
        <dbReference type="PROSITE" id="PS50280"/>
    </source>
</evidence>
<reference evidence="3 4" key="1">
    <citation type="submission" date="2020-11" db="EMBL/GenBank/DDBJ databases">
        <title>Kefir isolates.</title>
        <authorList>
            <person name="Marcisauskas S."/>
            <person name="Kim Y."/>
            <person name="Blasche S."/>
        </authorList>
    </citation>
    <scope>NUCLEOTIDE SEQUENCE [LARGE SCALE GENOMIC DNA]</scope>
    <source>
        <strain evidence="3 4">KR</strain>
    </source>
</reference>
<keyword evidence="4" id="KW-1185">Reference proteome</keyword>
<dbReference type="PROSITE" id="PS50280">
    <property type="entry name" value="SET"/>
    <property type="match status" value="1"/>
</dbReference>
<dbReference type="AlphaFoldDB" id="A0A9P6W1Q8"/>
<evidence type="ECO:0000313" key="4">
    <source>
        <dbReference type="Proteomes" id="UP000777482"/>
    </source>
</evidence>
<feature type="compositionally biased region" description="Low complexity" evidence="1">
    <location>
        <begin position="551"/>
        <end position="567"/>
    </location>
</feature>
<feature type="compositionally biased region" description="Low complexity" evidence="1">
    <location>
        <begin position="372"/>
        <end position="387"/>
    </location>
</feature>
<dbReference type="SUPFAM" id="SSF48452">
    <property type="entry name" value="TPR-like"/>
    <property type="match status" value="1"/>
</dbReference>
<dbReference type="InterPro" id="IPR053209">
    <property type="entry name" value="Gramillin-biosynth_MTr"/>
</dbReference>
<name>A0A9P6W1Q8_RHOMI</name>
<dbReference type="SUPFAM" id="SSF82199">
    <property type="entry name" value="SET domain"/>
    <property type="match status" value="1"/>
</dbReference>